<protein>
    <submittedName>
        <fullName evidence="1">Uncharacterized protein</fullName>
    </submittedName>
</protein>
<comment type="caution">
    <text evidence="1">The sequence shown here is derived from an EMBL/GenBank/DDBJ whole genome shotgun (WGS) entry which is preliminary data.</text>
</comment>
<proteinExistence type="predicted"/>
<dbReference type="EMBL" id="RKHO01000001">
    <property type="protein sequence ID" value="ROR91775.1"/>
    <property type="molecule type" value="Genomic_DNA"/>
</dbReference>
<dbReference type="RefSeq" id="WP_123391386.1">
    <property type="nucleotide sequence ID" value="NZ_RKHO01000001.1"/>
</dbReference>
<gene>
    <name evidence="1" type="ORF">EDD33_2650</name>
</gene>
<organism evidence="1 2">
    <name type="scientific">Nocardioides aurantiacus</name>
    <dbReference type="NCBI Taxonomy" id="86796"/>
    <lineage>
        <taxon>Bacteria</taxon>
        <taxon>Bacillati</taxon>
        <taxon>Actinomycetota</taxon>
        <taxon>Actinomycetes</taxon>
        <taxon>Propionibacteriales</taxon>
        <taxon>Nocardioidaceae</taxon>
        <taxon>Nocardioides</taxon>
    </lineage>
</organism>
<evidence type="ECO:0000313" key="2">
    <source>
        <dbReference type="Proteomes" id="UP000281738"/>
    </source>
</evidence>
<name>A0A3N2CW41_9ACTN</name>
<dbReference type="OrthoDB" id="3831432at2"/>
<sequence length="1007" mass="104311">MAVRRESVVLDLETNFPPEAVKAAAAIQMLNDKVKGLNKGAVESSRANQQLAKSVDEVGRSTQRSGKEIDQFSGRLKLIAQAVAVLGPGLVPIGAVGIPAISGLAASMGFAAIAGGTMIAAFQGVGDALKAANEAAINPTAENLDKAREAMSAISPEAQGFVRQIREMAPALKGLRDTAAAGMFPGFVEGLREIETALPKVERIIAAVSGELGDIAADAGGSLAGPRWAEFFDFLATDSAPALRQMATGVGNIAHAMAELWMAFDPLNDDFGSFLVNTTGKLDDWASSLSETQGFADFINYVRTTGPQVAETFGAIANMVVQIVQAAAPLGGPVLAGLEAVANVIASIADSDLGTPIFTALAALALYNRALQATAALSKTAFFGGGTKAPVTGVPAAPTRRQQLTTMRSDYGAARASQAQTRATTSGMVPIPLLKQGTVESDRLRTSLTGMGAAAGKAGALVGGLALASSGAADSIGVTNTVSLGLLGTMAGPWGAAIGTTAGAMMDLRAASDDVRDAITRANAAMSDMDVSGMAASYDQITAKQREWSKSMNDPINNPFDIGAIQARATMLMSLLDGTARAAEKAKRELAGSMNAGAALGAAGSILQSQGLLAKGMNLTADSAKKQAAALAAARTAANSTGAAFTGLGADVNNAEVSLNGWLRSLEQQNAALQGFATNSIRAANRGLRDGLIKQLQAAGPEGAMRLKQLANATDREIGRANRTFVRGKQAVDQYGDAVERNMTGSAGKVERFSGAIKSLPKKVQTEIRQNGLERTRSAVVDLTRRYNLTPRQIRTLIREQGGAGTKRQVDAVIASARLLDRQNPRPRLSVLDQASRAIFGVRAELNSLNGRVATSTIRINTLRTTTFSVGGMRASADGGSVPKTGMPYADRHHYLLADGEEVISNRYGQADRHRDLLKAINANRLADGGTALDAVKSSIASANRGGAYYGSGSSSSAPSLSGLRISGQLMTPFGPADIEGMIVDAIADDREMTSMVERTAPAYGGY</sequence>
<reference evidence="1 2" key="1">
    <citation type="submission" date="2018-11" db="EMBL/GenBank/DDBJ databases">
        <title>Sequencing the genomes of 1000 actinobacteria strains.</title>
        <authorList>
            <person name="Klenk H.-P."/>
        </authorList>
    </citation>
    <scope>NUCLEOTIDE SEQUENCE [LARGE SCALE GENOMIC DNA]</scope>
    <source>
        <strain evidence="1 2">DSM 12652</strain>
    </source>
</reference>
<keyword evidence="2" id="KW-1185">Reference proteome</keyword>
<evidence type="ECO:0000313" key="1">
    <source>
        <dbReference type="EMBL" id="ROR91775.1"/>
    </source>
</evidence>
<dbReference type="AlphaFoldDB" id="A0A3N2CW41"/>
<dbReference type="Proteomes" id="UP000281738">
    <property type="component" value="Unassembled WGS sequence"/>
</dbReference>
<accession>A0A3N2CW41</accession>